<evidence type="ECO:0000313" key="1">
    <source>
        <dbReference type="EMBL" id="TVM19890.1"/>
    </source>
</evidence>
<evidence type="ECO:0000313" key="2">
    <source>
        <dbReference type="Proteomes" id="UP000448292"/>
    </source>
</evidence>
<gene>
    <name evidence="1" type="ORF">DPQ33_01280</name>
</gene>
<reference evidence="1 2" key="1">
    <citation type="submission" date="2018-06" db="EMBL/GenBank/DDBJ databases">
        <title>Complete genome of Desulfovibrio indonesiensis P37SLT.</title>
        <authorList>
            <person name="Crispim J.S."/>
            <person name="Vidigal P.M.P."/>
            <person name="Silva L.C.F."/>
            <person name="Laguardia C.N."/>
            <person name="Araujo L.C."/>
            <person name="Dias R.S."/>
            <person name="Sousa M.P."/>
            <person name="Paula S.O."/>
            <person name="Silva C."/>
        </authorList>
    </citation>
    <scope>NUCLEOTIDE SEQUENCE [LARGE SCALE GENOMIC DNA]</scope>
    <source>
        <strain evidence="1 2">P37SLT</strain>
    </source>
</reference>
<sequence length="60" mass="6867">MSQEEGLRLQSTVGIILAGSSIMFECEARKKIRAKAHSQYVFGLIFLKQHGNRLFFQRPV</sequence>
<accession>A0A7M3MJN5</accession>
<dbReference type="Proteomes" id="UP000448292">
    <property type="component" value="Unassembled WGS sequence"/>
</dbReference>
<comment type="caution">
    <text evidence="1">The sequence shown here is derived from an EMBL/GenBank/DDBJ whole genome shotgun (WGS) entry which is preliminary data.</text>
</comment>
<keyword evidence="2" id="KW-1185">Reference proteome</keyword>
<proteinExistence type="predicted"/>
<organism evidence="1 2">
    <name type="scientific">Oceanidesulfovibrio indonesiensis</name>
    <dbReference type="NCBI Taxonomy" id="54767"/>
    <lineage>
        <taxon>Bacteria</taxon>
        <taxon>Pseudomonadati</taxon>
        <taxon>Thermodesulfobacteriota</taxon>
        <taxon>Desulfovibrionia</taxon>
        <taxon>Desulfovibrionales</taxon>
        <taxon>Desulfovibrionaceae</taxon>
        <taxon>Oceanidesulfovibrio</taxon>
    </lineage>
</organism>
<protein>
    <submittedName>
        <fullName evidence="1">Uncharacterized protein</fullName>
    </submittedName>
</protein>
<dbReference type="AlphaFoldDB" id="A0A7M3MJN5"/>
<dbReference type="EMBL" id="QMIE01000001">
    <property type="protein sequence ID" value="TVM19890.1"/>
    <property type="molecule type" value="Genomic_DNA"/>
</dbReference>
<name>A0A7M3MJN5_9BACT</name>